<proteinExistence type="predicted"/>
<dbReference type="RefSeq" id="WP_099154759.1">
    <property type="nucleotide sequence ID" value="NZ_PDUD01000048.1"/>
</dbReference>
<keyword evidence="1" id="KW-0805">Transcription regulation</keyword>
<dbReference type="Pfam" id="PF12833">
    <property type="entry name" value="HTH_18"/>
    <property type="match status" value="1"/>
</dbReference>
<name>A0A2D0N164_FLAN2</name>
<dbReference type="GO" id="GO:0003700">
    <property type="term" value="F:DNA-binding transcription factor activity"/>
    <property type="evidence" value="ECO:0007669"/>
    <property type="project" value="InterPro"/>
</dbReference>
<accession>A0A2D0N164</accession>
<evidence type="ECO:0000313" key="5">
    <source>
        <dbReference type="EMBL" id="PHN01869.1"/>
    </source>
</evidence>
<evidence type="ECO:0000256" key="1">
    <source>
        <dbReference type="ARBA" id="ARBA00023015"/>
    </source>
</evidence>
<dbReference type="PANTHER" id="PTHR43280">
    <property type="entry name" value="ARAC-FAMILY TRANSCRIPTIONAL REGULATOR"/>
    <property type="match status" value="1"/>
</dbReference>
<evidence type="ECO:0000256" key="3">
    <source>
        <dbReference type="ARBA" id="ARBA00023163"/>
    </source>
</evidence>
<sequence>MEEYEIHSIVIKNMICSRCLKVIRLDLEDMGVEVLELQLGKLKIRFPKGQIKLSAIEEALLEDEFEFVKDKNDQIVEKIKLNLLRIVNDLPILYGKKLSEVLAEKFQKDYWSLSKIFSKSETVTIEKYFILLRIEKAKELIEYEELTFSQIAYELGFSNISHLSGQFKQVTGMSMSEYKKLDDKIRLPLDKLL</sequence>
<dbReference type="EMBL" id="PDUD01000048">
    <property type="protein sequence ID" value="PHN01869.1"/>
    <property type="molecule type" value="Genomic_DNA"/>
</dbReference>
<dbReference type="AlphaFoldDB" id="A0A2D0N164"/>
<evidence type="ECO:0000256" key="2">
    <source>
        <dbReference type="ARBA" id="ARBA00023125"/>
    </source>
</evidence>
<comment type="caution">
    <text evidence="5">The sequence shown here is derived from an EMBL/GenBank/DDBJ whole genome shotgun (WGS) entry which is preliminary data.</text>
</comment>
<dbReference type="Proteomes" id="UP000223913">
    <property type="component" value="Unassembled WGS sequence"/>
</dbReference>
<dbReference type="InterPro" id="IPR018060">
    <property type="entry name" value="HTH_AraC"/>
</dbReference>
<keyword evidence="3" id="KW-0804">Transcription</keyword>
<dbReference type="GO" id="GO:0043565">
    <property type="term" value="F:sequence-specific DNA binding"/>
    <property type="evidence" value="ECO:0007669"/>
    <property type="project" value="InterPro"/>
</dbReference>
<organism evidence="5 6">
    <name type="scientific">Flavilitoribacter nigricans (strain ATCC 23147 / DSM 23189 / NBRC 102662 / NCIMB 1420 / SS-2)</name>
    <name type="common">Lewinella nigricans</name>
    <dbReference type="NCBI Taxonomy" id="1122177"/>
    <lineage>
        <taxon>Bacteria</taxon>
        <taxon>Pseudomonadati</taxon>
        <taxon>Bacteroidota</taxon>
        <taxon>Saprospiria</taxon>
        <taxon>Saprospirales</taxon>
        <taxon>Lewinellaceae</taxon>
        <taxon>Flavilitoribacter</taxon>
    </lineage>
</organism>
<evidence type="ECO:0000313" key="6">
    <source>
        <dbReference type="Proteomes" id="UP000223913"/>
    </source>
</evidence>
<gene>
    <name evidence="5" type="ORF">CRP01_35115</name>
</gene>
<dbReference type="InterPro" id="IPR009057">
    <property type="entry name" value="Homeodomain-like_sf"/>
</dbReference>
<dbReference type="PANTHER" id="PTHR43280:SF2">
    <property type="entry name" value="HTH-TYPE TRANSCRIPTIONAL REGULATOR EXSA"/>
    <property type="match status" value="1"/>
</dbReference>
<keyword evidence="6" id="KW-1185">Reference proteome</keyword>
<dbReference type="SUPFAM" id="SSF46689">
    <property type="entry name" value="Homeodomain-like"/>
    <property type="match status" value="1"/>
</dbReference>
<dbReference type="Gene3D" id="1.10.10.60">
    <property type="entry name" value="Homeodomain-like"/>
    <property type="match status" value="1"/>
</dbReference>
<evidence type="ECO:0000259" key="4">
    <source>
        <dbReference type="PROSITE" id="PS01124"/>
    </source>
</evidence>
<dbReference type="SMART" id="SM00342">
    <property type="entry name" value="HTH_ARAC"/>
    <property type="match status" value="1"/>
</dbReference>
<feature type="domain" description="HTH araC/xylS-type" evidence="4">
    <location>
        <begin position="73"/>
        <end position="181"/>
    </location>
</feature>
<dbReference type="PROSITE" id="PS01124">
    <property type="entry name" value="HTH_ARAC_FAMILY_2"/>
    <property type="match status" value="1"/>
</dbReference>
<protein>
    <recommendedName>
        <fullName evidence="4">HTH araC/xylS-type domain-containing protein</fullName>
    </recommendedName>
</protein>
<keyword evidence="2" id="KW-0238">DNA-binding</keyword>
<reference evidence="5 6" key="1">
    <citation type="submission" date="2017-10" db="EMBL/GenBank/DDBJ databases">
        <title>The draft genome sequence of Lewinella nigricans NBRC 102662.</title>
        <authorList>
            <person name="Wang K."/>
        </authorList>
    </citation>
    <scope>NUCLEOTIDE SEQUENCE [LARGE SCALE GENOMIC DNA]</scope>
    <source>
        <strain evidence="5 6">NBRC 102662</strain>
    </source>
</reference>
<dbReference type="OrthoDB" id="952277at2"/>